<dbReference type="GO" id="GO:0005524">
    <property type="term" value="F:ATP binding"/>
    <property type="evidence" value="ECO:0007669"/>
    <property type="project" value="UniProtKB-UniRule"/>
</dbReference>
<evidence type="ECO:0000256" key="9">
    <source>
        <dbReference type="ARBA" id="ARBA00023146"/>
    </source>
</evidence>
<keyword evidence="6 10" id="KW-0067">ATP-binding</keyword>
<feature type="binding site" evidence="10">
    <location>
        <position position="493"/>
    </location>
    <ligand>
        <name>Zn(2+)</name>
        <dbReference type="ChEBI" id="CHEBI:29105"/>
    </ligand>
</feature>
<keyword evidence="10" id="KW-0862">Zinc</keyword>
<dbReference type="InterPro" id="IPR050058">
    <property type="entry name" value="Ala-tRNA_ligase"/>
</dbReference>
<evidence type="ECO:0000313" key="13">
    <source>
        <dbReference type="EnsemblPlants" id="Solyc03g097290.3.1"/>
    </source>
</evidence>
<keyword evidence="3 10" id="KW-0820">tRNA-binding</keyword>
<dbReference type="AlphaFoldDB" id="A0A3Q7FN98"/>
<dbReference type="InterPro" id="IPR003156">
    <property type="entry name" value="DHHA1_dom"/>
</dbReference>
<dbReference type="InterPro" id="IPR012947">
    <property type="entry name" value="tRNA_SAD"/>
</dbReference>
<dbReference type="GO" id="GO:0070143">
    <property type="term" value="P:mitochondrial alanyl-tRNA aminoacylation"/>
    <property type="evidence" value="ECO:0007669"/>
    <property type="project" value="UniProtKB-UniRule"/>
</dbReference>
<feature type="binding site" evidence="10">
    <location>
        <position position="489"/>
    </location>
    <ligand>
        <name>Zn(2+)</name>
        <dbReference type="ChEBI" id="CHEBI:29105"/>
    </ligand>
</feature>
<dbReference type="PaxDb" id="4081-Solyc03g097290.2.1"/>
<dbReference type="FunFam" id="3.10.310.40:FF:000003">
    <property type="entry name" value="Alanine--tRNA ligase"/>
    <property type="match status" value="1"/>
</dbReference>
<dbReference type="Gene3D" id="2.40.30.130">
    <property type="match status" value="1"/>
</dbReference>
<evidence type="ECO:0000256" key="10">
    <source>
        <dbReference type="HAMAP-Rule" id="MF_03133"/>
    </source>
</evidence>
<evidence type="ECO:0000256" key="2">
    <source>
        <dbReference type="ARBA" id="ARBA00022490"/>
    </source>
</evidence>
<dbReference type="Gramene" id="Solyc03g097290.3.1">
    <property type="protein sequence ID" value="Solyc03g097290.3.1"/>
    <property type="gene ID" value="Solyc03g097290.3"/>
</dbReference>
<keyword evidence="10" id="KW-0496">Mitochondrion</keyword>
<dbReference type="Pfam" id="PF02272">
    <property type="entry name" value="DHHA1"/>
    <property type="match status" value="1"/>
</dbReference>
<feature type="domain" description="Alanyl-transfer RNA synthetases family profile" evidence="12">
    <location>
        <begin position="1"/>
        <end position="651"/>
    </location>
</feature>
<feature type="binding site" evidence="10">
    <location>
        <position position="612"/>
    </location>
    <ligand>
        <name>Zn(2+)</name>
        <dbReference type="ChEBI" id="CHEBI:29105"/>
    </ligand>
</feature>
<dbReference type="SUPFAM" id="SSF55186">
    <property type="entry name" value="ThrRS/AlaRS common domain"/>
    <property type="match status" value="1"/>
</dbReference>
<keyword evidence="10" id="KW-0479">Metal-binding</keyword>
<comment type="subcellular location">
    <subcellularLocation>
        <location evidence="10">Mitochondrion</location>
    </subcellularLocation>
    <subcellularLocation>
        <location evidence="10">Cytoplasm</location>
    </subcellularLocation>
</comment>
<evidence type="ECO:0000256" key="8">
    <source>
        <dbReference type="ARBA" id="ARBA00022917"/>
    </source>
</evidence>
<dbReference type="InterPro" id="IPR018164">
    <property type="entry name" value="Ala-tRNA-synth_IIc_N"/>
</dbReference>
<dbReference type="InterPro" id="IPR018165">
    <property type="entry name" value="Ala-tRNA-synth_IIc_core"/>
</dbReference>
<keyword evidence="9 10" id="KW-0030">Aminoacyl-tRNA synthetase</keyword>
<organism evidence="13">
    <name type="scientific">Solanum lycopersicum</name>
    <name type="common">Tomato</name>
    <name type="synonym">Lycopersicon esculentum</name>
    <dbReference type="NCBI Taxonomy" id="4081"/>
    <lineage>
        <taxon>Eukaryota</taxon>
        <taxon>Viridiplantae</taxon>
        <taxon>Streptophyta</taxon>
        <taxon>Embryophyta</taxon>
        <taxon>Tracheophyta</taxon>
        <taxon>Spermatophyta</taxon>
        <taxon>Magnoliopsida</taxon>
        <taxon>eudicotyledons</taxon>
        <taxon>Gunneridae</taxon>
        <taxon>Pentapetalae</taxon>
        <taxon>asterids</taxon>
        <taxon>lamiids</taxon>
        <taxon>Solanales</taxon>
        <taxon>Solanaceae</taxon>
        <taxon>Solanoideae</taxon>
        <taxon>Solaneae</taxon>
        <taxon>Solanum</taxon>
        <taxon>Solanum subgen. Lycopersicon</taxon>
    </lineage>
</organism>
<evidence type="ECO:0000256" key="4">
    <source>
        <dbReference type="ARBA" id="ARBA00022598"/>
    </source>
</evidence>
<evidence type="ECO:0000256" key="11">
    <source>
        <dbReference type="SAM" id="Coils"/>
    </source>
</evidence>
<comment type="subunit">
    <text evidence="10">Monomer.</text>
</comment>
<dbReference type="STRING" id="4081.A0A3Q7FN98"/>
<dbReference type="OMA" id="NCLEIWN"/>
<dbReference type="PANTHER" id="PTHR11777">
    <property type="entry name" value="ALANYL-TRNA SYNTHETASE"/>
    <property type="match status" value="1"/>
</dbReference>
<dbReference type="GO" id="GO:0000049">
    <property type="term" value="F:tRNA binding"/>
    <property type="evidence" value="ECO:0007669"/>
    <property type="project" value="UniProtKB-KW"/>
</dbReference>
<comment type="function">
    <text evidence="10">Catalyzes the attachment of alanine to tRNA(Ala) in a two-step reaction: alanine is first activated by ATP to form Ala-AMP and then transferred to the acceptor end of tRNA(Ala). Also edits incorrectly charged tRNA(Ala) via its editing domain.</text>
</comment>
<dbReference type="PANTHER" id="PTHR11777:SF9">
    <property type="entry name" value="ALANINE--TRNA LIGASE, CYTOPLASMIC"/>
    <property type="match status" value="1"/>
</dbReference>
<comment type="domain">
    <text evidence="10">Consists of three domains; the N-terminal catalytic domain, the editing domain and the C-terminal C-Ala domain. The editing domain removes incorrectly charged amino acids, while the C-Ala domain, along with tRNA(Ala), serves as a bridge to cooperatively bring together the editing and aminoacylation centers thus stimulating deacylation of misacylated tRNAs.</text>
</comment>
<dbReference type="GO" id="GO:0008270">
    <property type="term" value="F:zinc ion binding"/>
    <property type="evidence" value="ECO:0007669"/>
    <property type="project" value="UniProtKB-UniRule"/>
</dbReference>
<comment type="similarity">
    <text evidence="1">Belongs to the class-II aminoacyl-tRNA synthetase family. Alax-L subfamily.</text>
</comment>
<comment type="catalytic activity">
    <reaction evidence="10">
        <text>tRNA(Ala) + L-alanine + ATP = L-alanyl-tRNA(Ala) + AMP + diphosphate</text>
        <dbReference type="Rhea" id="RHEA:12540"/>
        <dbReference type="Rhea" id="RHEA-COMP:9657"/>
        <dbReference type="Rhea" id="RHEA-COMP:9923"/>
        <dbReference type="ChEBI" id="CHEBI:30616"/>
        <dbReference type="ChEBI" id="CHEBI:33019"/>
        <dbReference type="ChEBI" id="CHEBI:57972"/>
        <dbReference type="ChEBI" id="CHEBI:78442"/>
        <dbReference type="ChEBI" id="CHEBI:78497"/>
        <dbReference type="ChEBI" id="CHEBI:456215"/>
        <dbReference type="EC" id="6.1.1.7"/>
    </reaction>
</comment>
<keyword evidence="8 10" id="KW-0648">Protein biosynthesis</keyword>
<evidence type="ECO:0000256" key="3">
    <source>
        <dbReference type="ARBA" id="ARBA00022555"/>
    </source>
</evidence>
<evidence type="ECO:0000259" key="12">
    <source>
        <dbReference type="PROSITE" id="PS50860"/>
    </source>
</evidence>
<evidence type="ECO:0000256" key="7">
    <source>
        <dbReference type="ARBA" id="ARBA00022884"/>
    </source>
</evidence>
<dbReference type="InterPro" id="IPR009000">
    <property type="entry name" value="Transl_B-barrel_sf"/>
</dbReference>
<keyword evidence="7 10" id="KW-0694">RNA-binding</keyword>
<dbReference type="FunFam" id="2.40.30.130:FF:000004">
    <property type="entry name" value="Alanine--tRNA ligase"/>
    <property type="match status" value="1"/>
</dbReference>
<reference evidence="13" key="1">
    <citation type="journal article" date="2012" name="Nature">
        <title>The tomato genome sequence provides insights into fleshy fruit evolution.</title>
        <authorList>
            <consortium name="Tomato Genome Consortium"/>
        </authorList>
    </citation>
    <scope>NUCLEOTIDE SEQUENCE [LARGE SCALE GENOMIC DNA]</scope>
    <source>
        <strain evidence="13">cv. Heinz 1706</strain>
    </source>
</reference>
<keyword evidence="14" id="KW-1185">Reference proteome</keyword>
<dbReference type="InterPro" id="IPR018163">
    <property type="entry name" value="Thr/Ala-tRNA-synth_IIc_edit"/>
</dbReference>
<dbReference type="Pfam" id="PF07973">
    <property type="entry name" value="tRNA_SAD"/>
    <property type="match status" value="1"/>
</dbReference>
<dbReference type="SUPFAM" id="SSF50447">
    <property type="entry name" value="Translation proteins"/>
    <property type="match status" value="1"/>
</dbReference>
<evidence type="ECO:0000256" key="1">
    <source>
        <dbReference type="ARBA" id="ARBA00008429"/>
    </source>
</evidence>
<dbReference type="Proteomes" id="UP000004994">
    <property type="component" value="Chromosome 3"/>
</dbReference>
<dbReference type="InterPro" id="IPR023033">
    <property type="entry name" value="Ala_tRNA_ligase_euk/bac"/>
</dbReference>
<dbReference type="SUPFAM" id="SSF55681">
    <property type="entry name" value="Class II aaRS and biotin synthetases"/>
    <property type="match status" value="1"/>
</dbReference>
<dbReference type="InterPro" id="IPR045864">
    <property type="entry name" value="aa-tRNA-synth_II/BPL/LPL"/>
</dbReference>
<feature type="binding site" evidence="10">
    <location>
        <position position="608"/>
    </location>
    <ligand>
        <name>Zn(2+)</name>
        <dbReference type="ChEBI" id="CHEBI:29105"/>
    </ligand>
</feature>
<dbReference type="SUPFAM" id="SSF101353">
    <property type="entry name" value="Putative anticodon-binding domain of alanyl-tRNA synthetase (AlaRS)"/>
    <property type="match status" value="1"/>
</dbReference>
<dbReference type="GO" id="GO:0005739">
    <property type="term" value="C:mitochondrion"/>
    <property type="evidence" value="ECO:0007669"/>
    <property type="project" value="UniProtKB-SubCell"/>
</dbReference>
<dbReference type="InterPro" id="IPR018162">
    <property type="entry name" value="Ala-tRNA-ligase_IIc_anticod-bd"/>
</dbReference>
<keyword evidence="11" id="KW-0175">Coiled coil</keyword>
<dbReference type="FunFam" id="3.30.980.10:FF:000004">
    <property type="entry name" value="Alanine--tRNA ligase, cytoplasmic"/>
    <property type="match status" value="1"/>
</dbReference>
<dbReference type="GO" id="GO:0004813">
    <property type="term" value="F:alanine-tRNA ligase activity"/>
    <property type="evidence" value="ECO:0000318"/>
    <property type="project" value="GO_Central"/>
</dbReference>
<accession>A0A3Q7FN98</accession>
<comment type="cofactor">
    <cofactor evidence="10">
        <name>Zn(2+)</name>
        <dbReference type="ChEBI" id="CHEBI:29105"/>
    </cofactor>
    <text evidence="10">Binds 1 zinc ion per subunit.</text>
</comment>
<keyword evidence="5 10" id="KW-0547">Nucleotide-binding</keyword>
<dbReference type="InterPro" id="IPR002318">
    <property type="entry name" value="Ala-tRNA-lgiase_IIc"/>
</dbReference>
<dbReference type="Pfam" id="PF01411">
    <property type="entry name" value="tRNA-synt_2c"/>
    <property type="match status" value="2"/>
</dbReference>
<dbReference type="EC" id="6.1.1.7" evidence="10"/>
<evidence type="ECO:0000313" key="14">
    <source>
        <dbReference type="Proteomes" id="UP000004994"/>
    </source>
</evidence>
<name>A0A3Q7FN98_SOLLC</name>
<evidence type="ECO:0000256" key="5">
    <source>
        <dbReference type="ARBA" id="ARBA00022741"/>
    </source>
</evidence>
<dbReference type="FunCoup" id="A0A3Q7FN98">
    <property type="interactions" value="3612"/>
</dbReference>
<dbReference type="PROSITE" id="PS50860">
    <property type="entry name" value="AA_TRNA_LIGASE_II_ALA"/>
    <property type="match status" value="1"/>
</dbReference>
<protein>
    <recommendedName>
        <fullName evidence="10">Alanine--tRNA ligase</fullName>
        <ecNumber evidence="10">6.1.1.7</ecNumber>
    </recommendedName>
    <alternativeName>
        <fullName evidence="10">Alanyl-tRNA synthetase</fullName>
        <shortName evidence="10">AlaRS</shortName>
    </alternativeName>
</protein>
<dbReference type="Gene3D" id="3.30.980.10">
    <property type="entry name" value="Threonyl-trna Synthetase, Chain A, domain 2"/>
    <property type="match status" value="1"/>
</dbReference>
<feature type="coiled-coil region" evidence="11">
    <location>
        <begin position="652"/>
        <end position="711"/>
    </location>
</feature>
<dbReference type="EnsemblPlants" id="Solyc03g097290.3.1">
    <property type="protein sequence ID" value="Solyc03g097290.3.1"/>
    <property type="gene ID" value="Solyc03g097290.3"/>
</dbReference>
<proteinExistence type="inferred from homology"/>
<dbReference type="GO" id="GO:0006419">
    <property type="term" value="P:alanyl-tRNA aminoacylation"/>
    <property type="evidence" value="ECO:0000318"/>
    <property type="project" value="GO_Central"/>
</dbReference>
<dbReference type="Gene3D" id="3.10.310.40">
    <property type="match status" value="1"/>
</dbReference>
<dbReference type="NCBIfam" id="TIGR00344">
    <property type="entry name" value="alaS"/>
    <property type="match status" value="1"/>
</dbReference>
<keyword evidence="2 10" id="KW-0963">Cytoplasm</keyword>
<dbReference type="GO" id="GO:0002161">
    <property type="term" value="F:aminoacyl-tRNA deacylase activity"/>
    <property type="evidence" value="ECO:0000318"/>
    <property type="project" value="GO_Central"/>
</dbReference>
<dbReference type="InParanoid" id="A0A3Q7FN98"/>
<reference evidence="13" key="2">
    <citation type="submission" date="2019-01" db="UniProtKB">
        <authorList>
            <consortium name="EnsemblPlants"/>
        </authorList>
    </citation>
    <scope>IDENTIFICATION</scope>
    <source>
        <strain evidence="13">cv. Heinz 1706</strain>
    </source>
</reference>
<dbReference type="PRINTS" id="PR00980">
    <property type="entry name" value="TRNASYNTHALA"/>
</dbReference>
<keyword evidence="4 10" id="KW-0436">Ligase</keyword>
<dbReference type="HAMAP" id="MF_00036_B">
    <property type="entry name" value="Ala_tRNA_synth_B"/>
    <property type="match status" value="1"/>
</dbReference>
<dbReference type="Gene3D" id="3.30.930.10">
    <property type="entry name" value="Bira Bifunctional Protein, Domain 2"/>
    <property type="match status" value="1"/>
</dbReference>
<dbReference type="SMART" id="SM00863">
    <property type="entry name" value="tRNA_SAD"/>
    <property type="match status" value="1"/>
</dbReference>
<dbReference type="GO" id="GO:0009507">
    <property type="term" value="C:chloroplast"/>
    <property type="evidence" value="ECO:0000318"/>
    <property type="project" value="GO_Central"/>
</dbReference>
<sequence>MLTCSSVSPCLMVFVQVYKLPSERIYATYFGGDEKSGLPADNEARDLWLKFLPPSRVLPFDCKDNFWEMGDTGPCGPCTEIHFDRIGNRDAASFVNNDDPTVIEIWNLVFIQFNREADGSLKPLPAKHVDTGMGFERLTSILQNKMSNYDTDVFLPIFDAIQKATGARPYSGKVGADDVDNVDMAYRVVADHIRTLSFAIADGSCPGNEGREYVLRRILRRAVRYGTEVLKAQQGFFSRDQCIIYTLLYVESSLVKVVVEVMGDVFPELKLRETHIRDIIADEETCFGRTLLHEAFVLWDTYGFPLDLTQLMAEERGLVVDVDGFNVAMDAARERSRNAQSKNASGAIAMDADATAALHKKGVAATNDTFKFTWSQDHESEIKAIYTGTEFLESAAAGNEVGIILESTSFYAEQGGQIYDTGSLESPSGSFQVCNVQIYGGFILHIGSFSGQAHKFSVGDKVICKVRLFSAWPSTTVDYNRRTLIAPNHTCTHMLNFALKEVLGDHIDQKGSIVLPEKLRFDFSHGKPVKTEELRKIESIVNEQIKSELDVFSKEAKLSDAKSIKSLRAVFGEVYPDPVRIVSIGQKVEDLLANPENEEWSSYSAELCGGTHISNTREAKAFALMSEEGIAKGIRRVTAVTTYRAFEATDLASSLEQKVNEASQTDESLLEEKVTSLNATVERAQIPTVVKTDLKAKLSVLQDRVIKAKKKIAAENIQKAVKAASEMAEAAASGGKAYCILQIGVGLDTAAVREAVVKVMEQKGMAVLVFSKDEAAKKVLVCAGVPEKGDKCKQLNVKDWLNAALKPLGGKGGGGKGGLAQGQATDISKVDEAMDVAASFAALKLN</sequence>
<evidence type="ECO:0000256" key="6">
    <source>
        <dbReference type="ARBA" id="ARBA00022840"/>
    </source>
</evidence>